<dbReference type="RefSeq" id="WP_106182450.1">
    <property type="nucleotide sequence ID" value="NZ_PVNH01000015.1"/>
</dbReference>
<protein>
    <submittedName>
        <fullName evidence="2">Uncharacterized protein</fullName>
    </submittedName>
</protein>
<reference evidence="2 3" key="1">
    <citation type="submission" date="2018-03" db="EMBL/GenBank/DDBJ databases">
        <title>Genomic Encyclopedia of Type Strains, Phase III (KMG-III): the genomes of soil and plant-associated and newly described type strains.</title>
        <authorList>
            <person name="Whitman W."/>
        </authorList>
    </citation>
    <scope>NUCLEOTIDE SEQUENCE [LARGE SCALE GENOMIC DNA]</scope>
    <source>
        <strain evidence="2 3">CGMCC 4.7125</strain>
    </source>
</reference>
<evidence type="ECO:0000256" key="1">
    <source>
        <dbReference type="SAM" id="MobiDB-lite"/>
    </source>
</evidence>
<accession>A0A2T0LKR9</accession>
<evidence type="ECO:0000313" key="2">
    <source>
        <dbReference type="EMBL" id="PRX43433.1"/>
    </source>
</evidence>
<dbReference type="OrthoDB" id="3630618at2"/>
<dbReference type="Proteomes" id="UP000238362">
    <property type="component" value="Unassembled WGS sequence"/>
</dbReference>
<name>A0A2T0LKR9_9PSEU</name>
<feature type="region of interest" description="Disordered" evidence="1">
    <location>
        <begin position="39"/>
        <end position="80"/>
    </location>
</feature>
<proteinExistence type="predicted"/>
<keyword evidence="3" id="KW-1185">Reference proteome</keyword>
<dbReference type="EMBL" id="PVNH01000015">
    <property type="protein sequence ID" value="PRX43433.1"/>
    <property type="molecule type" value="Genomic_DNA"/>
</dbReference>
<gene>
    <name evidence="2" type="ORF">B0I33_11551</name>
</gene>
<dbReference type="AlphaFoldDB" id="A0A2T0LKR9"/>
<sequence length="98" mass="10636">MPTREQVRALLREGHDYPEAGRRLGIPPGLAYLIATGLPADAGDVPSPEERGRRPGLRTASQDLANPGHENPTSKESVRRWIAGRVQADEQMRAAGKS</sequence>
<evidence type="ECO:0000313" key="3">
    <source>
        <dbReference type="Proteomes" id="UP000238362"/>
    </source>
</evidence>
<comment type="caution">
    <text evidence="2">The sequence shown here is derived from an EMBL/GenBank/DDBJ whole genome shotgun (WGS) entry which is preliminary data.</text>
</comment>
<organism evidence="2 3">
    <name type="scientific">Prauserella shujinwangii</name>
    <dbReference type="NCBI Taxonomy" id="1453103"/>
    <lineage>
        <taxon>Bacteria</taxon>
        <taxon>Bacillati</taxon>
        <taxon>Actinomycetota</taxon>
        <taxon>Actinomycetes</taxon>
        <taxon>Pseudonocardiales</taxon>
        <taxon>Pseudonocardiaceae</taxon>
        <taxon>Prauserella</taxon>
    </lineage>
</organism>